<keyword evidence="5" id="KW-0808">Transferase</keyword>
<dbReference type="RefSeq" id="WP_209365245.1">
    <property type="nucleotide sequence ID" value="NZ_CP046956.1"/>
</dbReference>
<evidence type="ECO:0000256" key="14">
    <source>
        <dbReference type="ARBA" id="ARBA00034000"/>
    </source>
</evidence>
<dbReference type="InterPro" id="IPR050396">
    <property type="entry name" value="Glycosyltr_51/Transpeptidase"/>
</dbReference>
<dbReference type="SUPFAM" id="SSF56601">
    <property type="entry name" value="beta-lactamase/transpeptidase-like"/>
    <property type="match status" value="1"/>
</dbReference>
<feature type="compositionally biased region" description="Acidic residues" evidence="16">
    <location>
        <begin position="966"/>
        <end position="1012"/>
    </location>
</feature>
<dbReference type="InterPro" id="IPR001460">
    <property type="entry name" value="PCN-bd_Tpept"/>
</dbReference>
<proteinExistence type="predicted"/>
<gene>
    <name evidence="20" type="ORF">ERJ70_12790</name>
</gene>
<evidence type="ECO:0000256" key="11">
    <source>
        <dbReference type="ARBA" id="ARBA00023136"/>
    </source>
</evidence>
<organism evidence="20 21">
    <name type="scientific">Sediminibacillus dalangtanensis</name>
    <dbReference type="NCBI Taxonomy" id="2729421"/>
    <lineage>
        <taxon>Bacteria</taxon>
        <taxon>Bacillati</taxon>
        <taxon>Bacillota</taxon>
        <taxon>Bacilli</taxon>
        <taxon>Bacillales</taxon>
        <taxon>Bacillaceae</taxon>
        <taxon>Sediminibacillus</taxon>
    </lineage>
</organism>
<dbReference type="InterPro" id="IPR001264">
    <property type="entry name" value="Glyco_trans_51"/>
</dbReference>
<keyword evidence="6 17" id="KW-0812">Transmembrane</keyword>
<evidence type="ECO:0000313" key="20">
    <source>
        <dbReference type="EMBL" id="QTN00097.1"/>
    </source>
</evidence>
<sequence>MNLKNFAVKYREKLKEWWQAGKIQKNFRITYDVVWNIILFFIIIGCIGLFFAGGTGAGYFASLVKDEPVRSAENMKEEIYNYEETSELYFADNKYLGNIRSDLYREETSLDKVSDYVKDAIIATEDSEFETHNGVVPKAILRAIYQEATNSSVKTGGSTLTQQLIKNQILTNEVSFERKAKEILLAMRLEKSLSKDKILEAYLNIVPFGRNASGDNIAGIETAAQGIFGVEASDINLAQAAFIAGLPQSPSYYTPFTNTGEIKDEDALQPGLNRMQTVLNRMLEAGYITKDEYEKAADYDITADFTEPTPTPLDKYPYLTNEVEERAKDIIMKQLAEQDGYTEEDLADNDSLQEEYSILADRNLRRKGYKIHTTINKKIYDVFQKIGEEYDNYGPDKPQTVIDPETGEETTIMEPVQAAGMLIENSTGKIISFLGGRGYDTSEVNHATDTLRNNGSTMKPLLVYGPAMEAGVIQPGSIVLDHHLNARYPQLPKDWPKNYTGTTHGLVTAREALKKSYNIPAATTYQEIVSSDPATNYLEKMGFSSLTEEDHTNASLAIGSLGEGVTVEENVNAFSTFGNNGKFVDAYMIDKIETKDGDVLYEHESKPVDVFTPQTSYLTVDMMRDVLTSGTATYTQSRLSNRSVDWAGKTGTSVDWWDAWFVATNPNVTMGTWIGYDTPKELTCSAQYPCSTGYSNRNIGLWSELVNAATEIDPSLMAPDNKFDRPDNIVERSFCRTSGMSPSDLCKDIGLVGSDIFNSKFAPDEEDNSLVSGDFVKVDGKSVKAGDKSPSEFTDGDGVSLNPDWLKVNMYDTLSDLSVLKPRNAGGAWDKVSFTAGSSASSDLSDDGKAPSPPSSLSNSGTKLKWKKSSSKDVVGYRIFRSESKDGSFSLIGNTTDSSYTVPSKGAVYQVKAVDYFGRESSASKTIQIGKLKDDSKEKETDKKKDKDKKEKKNEEDDKDKQDESSPSDEEEQQSDSTEQDNEDQADEENNQQNDSEDENKNEDDSEVQEEG</sequence>
<evidence type="ECO:0000256" key="9">
    <source>
        <dbReference type="ARBA" id="ARBA00022984"/>
    </source>
</evidence>
<evidence type="ECO:0000256" key="2">
    <source>
        <dbReference type="ARBA" id="ARBA00022645"/>
    </source>
</evidence>
<evidence type="ECO:0000256" key="15">
    <source>
        <dbReference type="ARBA" id="ARBA00049902"/>
    </source>
</evidence>
<evidence type="ECO:0000256" key="5">
    <source>
        <dbReference type="ARBA" id="ARBA00022679"/>
    </source>
</evidence>
<name>A0ABX7VTV1_9BACI</name>
<keyword evidence="1" id="KW-1003">Cell membrane</keyword>
<comment type="catalytic activity">
    <reaction evidence="14">
        <text>Preferential cleavage: (Ac)2-L-Lys-D-Ala-|-D-Ala. Also transpeptidation of peptidyl-alanyl moieties that are N-acyl substituents of D-alanine.</text>
        <dbReference type="EC" id="3.4.16.4"/>
    </reaction>
</comment>
<feature type="region of interest" description="Disordered" evidence="16">
    <location>
        <begin position="840"/>
        <end position="864"/>
    </location>
</feature>
<dbReference type="InterPro" id="IPR013783">
    <property type="entry name" value="Ig-like_fold"/>
</dbReference>
<keyword evidence="11 17" id="KW-0472">Membrane</keyword>
<feature type="compositionally biased region" description="Basic and acidic residues" evidence="16">
    <location>
        <begin position="931"/>
        <end position="964"/>
    </location>
</feature>
<evidence type="ECO:0000256" key="13">
    <source>
        <dbReference type="ARBA" id="ARBA00023316"/>
    </source>
</evidence>
<evidence type="ECO:0000256" key="8">
    <source>
        <dbReference type="ARBA" id="ARBA00022960"/>
    </source>
</evidence>
<accession>A0ABX7VTV1</accession>
<evidence type="ECO:0000256" key="7">
    <source>
        <dbReference type="ARBA" id="ARBA00022801"/>
    </source>
</evidence>
<dbReference type="Gene3D" id="3.40.710.10">
    <property type="entry name" value="DD-peptidase/beta-lactamase superfamily"/>
    <property type="match status" value="1"/>
</dbReference>
<dbReference type="InterPro" id="IPR036950">
    <property type="entry name" value="PBP_transglycosylase"/>
</dbReference>
<dbReference type="SUPFAM" id="SSF53955">
    <property type="entry name" value="Lysozyme-like"/>
    <property type="match status" value="1"/>
</dbReference>
<keyword evidence="21" id="KW-1185">Reference proteome</keyword>
<dbReference type="InterPro" id="IPR012338">
    <property type="entry name" value="Beta-lactam/transpept-like"/>
</dbReference>
<evidence type="ECO:0000256" key="10">
    <source>
        <dbReference type="ARBA" id="ARBA00022989"/>
    </source>
</evidence>
<dbReference type="EMBL" id="CP046956">
    <property type="protein sequence ID" value="QTN00097.1"/>
    <property type="molecule type" value="Genomic_DNA"/>
</dbReference>
<evidence type="ECO:0000259" key="19">
    <source>
        <dbReference type="Pfam" id="PF00912"/>
    </source>
</evidence>
<evidence type="ECO:0000256" key="4">
    <source>
        <dbReference type="ARBA" id="ARBA00022676"/>
    </source>
</evidence>
<dbReference type="InterPro" id="IPR023346">
    <property type="entry name" value="Lysozyme-like_dom_sf"/>
</dbReference>
<reference evidence="20 21" key="1">
    <citation type="submission" date="2019-12" db="EMBL/GenBank/DDBJ databases">
        <title>The whole genome sequencing of a strain isolated from a Mars analog, Dalangtan Playa.</title>
        <authorList>
            <person name="Huang T."/>
        </authorList>
    </citation>
    <scope>NUCLEOTIDE SEQUENCE [LARGE SCALE GENOMIC DNA]</scope>
    <source>
        <strain evidence="20 21">DP4-553-S</strain>
    </source>
</reference>
<keyword evidence="2" id="KW-0121">Carboxypeptidase</keyword>
<dbReference type="Pfam" id="PF00905">
    <property type="entry name" value="Transpeptidase"/>
    <property type="match status" value="1"/>
</dbReference>
<evidence type="ECO:0000256" key="1">
    <source>
        <dbReference type="ARBA" id="ARBA00022475"/>
    </source>
</evidence>
<dbReference type="Gene3D" id="3.90.1310.40">
    <property type="match status" value="1"/>
</dbReference>
<feature type="region of interest" description="Disordered" evidence="16">
    <location>
        <begin position="919"/>
        <end position="1012"/>
    </location>
</feature>
<keyword evidence="7" id="KW-0378">Hydrolase</keyword>
<evidence type="ECO:0000256" key="6">
    <source>
        <dbReference type="ARBA" id="ARBA00022692"/>
    </source>
</evidence>
<dbReference type="Gene3D" id="2.60.40.10">
    <property type="entry name" value="Immunoglobulins"/>
    <property type="match status" value="1"/>
</dbReference>
<feature type="domain" description="Penicillin-binding protein transpeptidase" evidence="18">
    <location>
        <begin position="421"/>
        <end position="656"/>
    </location>
</feature>
<evidence type="ECO:0000256" key="12">
    <source>
        <dbReference type="ARBA" id="ARBA00023268"/>
    </source>
</evidence>
<protein>
    <submittedName>
        <fullName evidence="20">Penicillin-binding protein</fullName>
    </submittedName>
</protein>
<comment type="catalytic activity">
    <reaction evidence="15">
        <text>[GlcNAc-(1-&gt;4)-Mur2Ac(oyl-L-Ala-gamma-D-Glu-L-Lys-D-Ala-D-Ala)](n)-di-trans,octa-cis-undecaprenyl diphosphate + beta-D-GlcNAc-(1-&gt;4)-Mur2Ac(oyl-L-Ala-gamma-D-Glu-L-Lys-D-Ala-D-Ala)-di-trans,octa-cis-undecaprenyl diphosphate = [GlcNAc-(1-&gt;4)-Mur2Ac(oyl-L-Ala-gamma-D-Glu-L-Lys-D-Ala-D-Ala)](n+1)-di-trans,octa-cis-undecaprenyl diphosphate + di-trans,octa-cis-undecaprenyl diphosphate + H(+)</text>
        <dbReference type="Rhea" id="RHEA:23708"/>
        <dbReference type="Rhea" id="RHEA-COMP:9602"/>
        <dbReference type="Rhea" id="RHEA-COMP:9603"/>
        <dbReference type="ChEBI" id="CHEBI:15378"/>
        <dbReference type="ChEBI" id="CHEBI:58405"/>
        <dbReference type="ChEBI" id="CHEBI:60033"/>
        <dbReference type="ChEBI" id="CHEBI:78435"/>
        <dbReference type="EC" id="2.4.99.28"/>
    </reaction>
</comment>
<keyword evidence="9" id="KW-0573">Peptidoglycan synthesis</keyword>
<keyword evidence="13" id="KW-0961">Cell wall biogenesis/degradation</keyword>
<evidence type="ECO:0000256" key="17">
    <source>
        <dbReference type="SAM" id="Phobius"/>
    </source>
</evidence>
<feature type="domain" description="Glycosyl transferase family 51" evidence="19">
    <location>
        <begin position="93"/>
        <end position="282"/>
    </location>
</feature>
<dbReference type="Gene3D" id="1.10.3810.10">
    <property type="entry name" value="Biosynthetic peptidoglycan transglycosylase-like"/>
    <property type="match status" value="1"/>
</dbReference>
<evidence type="ECO:0000256" key="3">
    <source>
        <dbReference type="ARBA" id="ARBA00022670"/>
    </source>
</evidence>
<keyword evidence="8" id="KW-0133">Cell shape</keyword>
<keyword evidence="10 17" id="KW-1133">Transmembrane helix</keyword>
<evidence type="ECO:0000256" key="16">
    <source>
        <dbReference type="SAM" id="MobiDB-lite"/>
    </source>
</evidence>
<evidence type="ECO:0000259" key="18">
    <source>
        <dbReference type="Pfam" id="PF00905"/>
    </source>
</evidence>
<evidence type="ECO:0000313" key="21">
    <source>
        <dbReference type="Proteomes" id="UP000665043"/>
    </source>
</evidence>
<dbReference type="Pfam" id="PF00912">
    <property type="entry name" value="Transgly"/>
    <property type="match status" value="1"/>
</dbReference>
<keyword evidence="4" id="KW-0328">Glycosyltransferase</keyword>
<dbReference type="PANTHER" id="PTHR32282:SF32">
    <property type="entry name" value="PENICILLIN-BINDING PROTEIN 2A"/>
    <property type="match status" value="1"/>
</dbReference>
<keyword evidence="3" id="KW-0645">Protease</keyword>
<keyword evidence="12" id="KW-0511">Multifunctional enzyme</keyword>
<feature type="transmembrane region" description="Helical" evidence="17">
    <location>
        <begin position="33"/>
        <end position="61"/>
    </location>
</feature>
<dbReference type="PANTHER" id="PTHR32282">
    <property type="entry name" value="BINDING PROTEIN TRANSPEPTIDASE, PUTATIVE-RELATED"/>
    <property type="match status" value="1"/>
</dbReference>
<dbReference type="Proteomes" id="UP000665043">
    <property type="component" value="Chromosome"/>
</dbReference>